<gene>
    <name evidence="13" type="ORF">GCM10025869_21460</name>
</gene>
<comment type="subcellular location">
    <subcellularLocation>
        <location evidence="1">Cell membrane</location>
        <topology evidence="1">Multi-pass membrane protein</topology>
    </subcellularLocation>
</comment>
<comment type="cofactor">
    <cofactor evidence="11">
        <name>Zn(2+)</name>
        <dbReference type="ChEBI" id="CHEBI:29105"/>
    </cofactor>
    <text evidence="11">Binds 1 zinc ion per subunit.</text>
</comment>
<evidence type="ECO:0000256" key="1">
    <source>
        <dbReference type="ARBA" id="ARBA00004651"/>
    </source>
</evidence>
<evidence type="ECO:0000256" key="5">
    <source>
        <dbReference type="ARBA" id="ARBA00022723"/>
    </source>
</evidence>
<evidence type="ECO:0000256" key="3">
    <source>
        <dbReference type="ARBA" id="ARBA00022670"/>
    </source>
</evidence>
<keyword evidence="5" id="KW-0479">Metal-binding</keyword>
<keyword evidence="6 11" id="KW-0378">Hydrolase</keyword>
<evidence type="ECO:0000256" key="11">
    <source>
        <dbReference type="RuleBase" id="RU003983"/>
    </source>
</evidence>
<comment type="similarity">
    <text evidence="11">Belongs to the peptidase M48 family.</text>
</comment>
<keyword evidence="3 11" id="KW-0645">Protease</keyword>
<keyword evidence="10" id="KW-0472">Membrane</keyword>
<dbReference type="EMBL" id="BSVA01000001">
    <property type="protein sequence ID" value="GMA91617.1"/>
    <property type="molecule type" value="Genomic_DNA"/>
</dbReference>
<comment type="caution">
    <text evidence="13">The sequence shown here is derived from an EMBL/GenBank/DDBJ whole genome shotgun (WGS) entry which is preliminary data.</text>
</comment>
<dbReference type="PANTHER" id="PTHR43221:SF1">
    <property type="entry name" value="PROTEASE HTPX"/>
    <property type="match status" value="1"/>
</dbReference>
<feature type="domain" description="Peptidase M48" evidence="12">
    <location>
        <begin position="1"/>
        <end position="77"/>
    </location>
</feature>
<dbReference type="Proteomes" id="UP001157069">
    <property type="component" value="Unassembled WGS sequence"/>
</dbReference>
<keyword evidence="8" id="KW-1133">Transmembrane helix</keyword>
<keyword evidence="7 11" id="KW-0862">Zinc</keyword>
<evidence type="ECO:0000256" key="6">
    <source>
        <dbReference type="ARBA" id="ARBA00022801"/>
    </source>
</evidence>
<keyword evidence="2" id="KW-1003">Cell membrane</keyword>
<dbReference type="Pfam" id="PF01435">
    <property type="entry name" value="Peptidase_M48"/>
    <property type="match status" value="1"/>
</dbReference>
<accession>A0ABQ6JTK3</accession>
<protein>
    <recommendedName>
        <fullName evidence="12">Peptidase M48 domain-containing protein</fullName>
    </recommendedName>
</protein>
<name>A0ABQ6JTK3_9MICO</name>
<evidence type="ECO:0000259" key="12">
    <source>
        <dbReference type="Pfam" id="PF01435"/>
    </source>
</evidence>
<evidence type="ECO:0000256" key="2">
    <source>
        <dbReference type="ARBA" id="ARBA00022475"/>
    </source>
</evidence>
<dbReference type="InterPro" id="IPR001915">
    <property type="entry name" value="Peptidase_M48"/>
</dbReference>
<dbReference type="PANTHER" id="PTHR43221">
    <property type="entry name" value="PROTEASE HTPX"/>
    <property type="match status" value="1"/>
</dbReference>
<keyword evidence="4" id="KW-0812">Transmembrane</keyword>
<dbReference type="InterPro" id="IPR050083">
    <property type="entry name" value="HtpX_protease"/>
</dbReference>
<proteinExistence type="inferred from homology"/>
<keyword evidence="14" id="KW-1185">Reference proteome</keyword>
<sequence>MSRQREYLADATGAMTTRHPEALARALEKLKYYGRPVTRTNTSMSHLWISDPNKPGFLQRLFATHPPLDDRIARLRANADRF</sequence>
<keyword evidence="9 11" id="KW-0482">Metalloprotease</keyword>
<evidence type="ECO:0000313" key="14">
    <source>
        <dbReference type="Proteomes" id="UP001157069"/>
    </source>
</evidence>
<evidence type="ECO:0000256" key="10">
    <source>
        <dbReference type="ARBA" id="ARBA00023136"/>
    </source>
</evidence>
<evidence type="ECO:0000256" key="8">
    <source>
        <dbReference type="ARBA" id="ARBA00022989"/>
    </source>
</evidence>
<evidence type="ECO:0000313" key="13">
    <source>
        <dbReference type="EMBL" id="GMA91617.1"/>
    </source>
</evidence>
<evidence type="ECO:0000256" key="7">
    <source>
        <dbReference type="ARBA" id="ARBA00022833"/>
    </source>
</evidence>
<organism evidence="13 14">
    <name type="scientific">Homoserinibacter gongjuensis</name>
    <dbReference type="NCBI Taxonomy" id="1162968"/>
    <lineage>
        <taxon>Bacteria</taxon>
        <taxon>Bacillati</taxon>
        <taxon>Actinomycetota</taxon>
        <taxon>Actinomycetes</taxon>
        <taxon>Micrococcales</taxon>
        <taxon>Microbacteriaceae</taxon>
        <taxon>Homoserinibacter</taxon>
    </lineage>
</organism>
<reference evidence="14" key="1">
    <citation type="journal article" date="2019" name="Int. J. Syst. Evol. Microbiol.">
        <title>The Global Catalogue of Microorganisms (GCM) 10K type strain sequencing project: providing services to taxonomists for standard genome sequencing and annotation.</title>
        <authorList>
            <consortium name="The Broad Institute Genomics Platform"/>
            <consortium name="The Broad Institute Genome Sequencing Center for Infectious Disease"/>
            <person name="Wu L."/>
            <person name="Ma J."/>
        </authorList>
    </citation>
    <scope>NUCLEOTIDE SEQUENCE [LARGE SCALE GENOMIC DNA]</scope>
    <source>
        <strain evidence="14">NBRC 108755</strain>
    </source>
</reference>
<evidence type="ECO:0000256" key="4">
    <source>
        <dbReference type="ARBA" id="ARBA00022692"/>
    </source>
</evidence>
<evidence type="ECO:0000256" key="9">
    <source>
        <dbReference type="ARBA" id="ARBA00023049"/>
    </source>
</evidence>